<proteinExistence type="predicted"/>
<feature type="transmembrane region" description="Helical" evidence="1">
    <location>
        <begin position="41"/>
        <end position="60"/>
    </location>
</feature>
<dbReference type="OMA" id="PGYAWIG"/>
<evidence type="ECO:0008006" key="4">
    <source>
        <dbReference type="Google" id="ProtNLM"/>
    </source>
</evidence>
<feature type="transmembrane region" description="Helical" evidence="1">
    <location>
        <begin position="80"/>
        <end position="98"/>
    </location>
</feature>
<dbReference type="InParanoid" id="A0A1X2HPB1"/>
<gene>
    <name evidence="2" type="ORF">BCR43DRAFT_486575</name>
</gene>
<feature type="transmembrane region" description="Helical" evidence="1">
    <location>
        <begin position="6"/>
        <end position="29"/>
    </location>
</feature>
<dbReference type="PANTHER" id="PTHR34821:SF2">
    <property type="entry name" value="INNER MEMBRANE PROTEIN YDCZ"/>
    <property type="match status" value="1"/>
</dbReference>
<keyword evidence="3" id="KW-1185">Reference proteome</keyword>
<feature type="transmembrane region" description="Helical" evidence="1">
    <location>
        <begin position="110"/>
        <end position="130"/>
    </location>
</feature>
<comment type="caution">
    <text evidence="2">The sequence shown here is derived from an EMBL/GenBank/DDBJ whole genome shotgun (WGS) entry which is preliminary data.</text>
</comment>
<dbReference type="InterPro" id="IPR006750">
    <property type="entry name" value="YdcZ"/>
</dbReference>
<keyword evidence="1" id="KW-0472">Membrane</keyword>
<keyword evidence="1" id="KW-1133">Transmembrane helix</keyword>
<dbReference type="Pfam" id="PF04657">
    <property type="entry name" value="DMT_YdcZ"/>
    <property type="match status" value="1"/>
</dbReference>
<dbReference type="EMBL" id="MCGN01000002">
    <property type="protein sequence ID" value="ORZ01223.1"/>
    <property type="molecule type" value="Genomic_DNA"/>
</dbReference>
<dbReference type="AlphaFoldDB" id="A0A1X2HPB1"/>
<reference evidence="2 3" key="1">
    <citation type="submission" date="2016-07" db="EMBL/GenBank/DDBJ databases">
        <title>Pervasive Adenine N6-methylation of Active Genes in Fungi.</title>
        <authorList>
            <consortium name="DOE Joint Genome Institute"/>
            <person name="Mondo S.J."/>
            <person name="Dannebaum R.O."/>
            <person name="Kuo R.C."/>
            <person name="Labutti K."/>
            <person name="Haridas S."/>
            <person name="Kuo A."/>
            <person name="Salamov A."/>
            <person name="Ahrendt S.R."/>
            <person name="Lipzen A."/>
            <person name="Sullivan W."/>
            <person name="Andreopoulos W.B."/>
            <person name="Clum A."/>
            <person name="Lindquist E."/>
            <person name="Daum C."/>
            <person name="Ramamoorthy G.K."/>
            <person name="Gryganskyi A."/>
            <person name="Culley D."/>
            <person name="Magnuson J.K."/>
            <person name="James T.Y."/>
            <person name="O'Malley M.A."/>
            <person name="Stajich J.E."/>
            <person name="Spatafora J.W."/>
            <person name="Visel A."/>
            <person name="Grigoriev I.V."/>
        </authorList>
    </citation>
    <scope>NUCLEOTIDE SEQUENCE [LARGE SCALE GENOMIC DNA]</scope>
    <source>
        <strain evidence="2 3">NRRL 2496</strain>
    </source>
</reference>
<name>A0A1X2HPB1_SYNRA</name>
<keyword evidence="1" id="KW-0812">Transmembrane</keyword>
<accession>A0A1X2HPB1</accession>
<evidence type="ECO:0000313" key="3">
    <source>
        <dbReference type="Proteomes" id="UP000242180"/>
    </source>
</evidence>
<sequence>MATDLLSNIVFSGFLIIVGGFCLALQAGVNSALARYGGRTFSPCISFGSGLICCIIFFAIDVTALHTHLPDARLKDAPGYAWIGGFLGAFYVFTNLVAIPRLGAATSLSIFVCAQVIMACVIDHAGLVGVEERVYSKWRILASFGLIFSVMVIARY</sequence>
<dbReference type="PANTHER" id="PTHR34821">
    <property type="entry name" value="INNER MEMBRANE PROTEIN YDCZ"/>
    <property type="match status" value="1"/>
</dbReference>
<evidence type="ECO:0000256" key="1">
    <source>
        <dbReference type="SAM" id="Phobius"/>
    </source>
</evidence>
<feature type="transmembrane region" description="Helical" evidence="1">
    <location>
        <begin position="136"/>
        <end position="154"/>
    </location>
</feature>
<dbReference type="OrthoDB" id="5559077at2759"/>
<organism evidence="2 3">
    <name type="scientific">Syncephalastrum racemosum</name>
    <name type="common">Filamentous fungus</name>
    <dbReference type="NCBI Taxonomy" id="13706"/>
    <lineage>
        <taxon>Eukaryota</taxon>
        <taxon>Fungi</taxon>
        <taxon>Fungi incertae sedis</taxon>
        <taxon>Mucoromycota</taxon>
        <taxon>Mucoromycotina</taxon>
        <taxon>Mucoromycetes</taxon>
        <taxon>Mucorales</taxon>
        <taxon>Syncephalastraceae</taxon>
        <taxon>Syncephalastrum</taxon>
    </lineage>
</organism>
<dbReference type="GO" id="GO:0005886">
    <property type="term" value="C:plasma membrane"/>
    <property type="evidence" value="ECO:0007669"/>
    <property type="project" value="TreeGrafter"/>
</dbReference>
<dbReference type="Proteomes" id="UP000242180">
    <property type="component" value="Unassembled WGS sequence"/>
</dbReference>
<evidence type="ECO:0000313" key="2">
    <source>
        <dbReference type="EMBL" id="ORZ01223.1"/>
    </source>
</evidence>
<protein>
    <recommendedName>
        <fullName evidence="4">DMT family transporter</fullName>
    </recommendedName>
</protein>